<dbReference type="AlphaFoldDB" id="A0A9E7L4V2"/>
<dbReference type="OrthoDB" id="185373at2759"/>
<organism evidence="1 2">
    <name type="scientific">Musa troglodytarum</name>
    <name type="common">fe'i banana</name>
    <dbReference type="NCBI Taxonomy" id="320322"/>
    <lineage>
        <taxon>Eukaryota</taxon>
        <taxon>Viridiplantae</taxon>
        <taxon>Streptophyta</taxon>
        <taxon>Embryophyta</taxon>
        <taxon>Tracheophyta</taxon>
        <taxon>Spermatophyta</taxon>
        <taxon>Magnoliopsida</taxon>
        <taxon>Liliopsida</taxon>
        <taxon>Zingiberales</taxon>
        <taxon>Musaceae</taxon>
        <taxon>Musa</taxon>
    </lineage>
</organism>
<dbReference type="EMBL" id="CP097511">
    <property type="protein sequence ID" value="URE46028.1"/>
    <property type="molecule type" value="Genomic_DNA"/>
</dbReference>
<evidence type="ECO:0000313" key="1">
    <source>
        <dbReference type="EMBL" id="URE46028.1"/>
    </source>
</evidence>
<protein>
    <submittedName>
        <fullName evidence="1">Uncharacterized protein</fullName>
    </submittedName>
</protein>
<proteinExistence type="predicted"/>
<name>A0A9E7L4V2_9LILI</name>
<gene>
    <name evidence="1" type="ORF">MUK42_33055</name>
</gene>
<evidence type="ECO:0000313" key="2">
    <source>
        <dbReference type="Proteomes" id="UP001055439"/>
    </source>
</evidence>
<keyword evidence="2" id="KW-1185">Reference proteome</keyword>
<dbReference type="Proteomes" id="UP001055439">
    <property type="component" value="Chromosome 9"/>
</dbReference>
<sequence>MGINSYNVKLQDTYLSPRNSEAAAGNLKGHPPWKISSVALDFGNLHYITTCERSYSTEAAERCAPAPRMQGERNRLR</sequence>
<reference evidence="1" key="1">
    <citation type="submission" date="2022-05" db="EMBL/GenBank/DDBJ databases">
        <title>The Musa troglodytarum L. genome provides insights into the mechanism of non-climacteric behaviour and enrichment of carotenoids.</title>
        <authorList>
            <person name="Wang J."/>
        </authorList>
    </citation>
    <scope>NUCLEOTIDE SEQUENCE</scope>
    <source>
        <tissue evidence="1">Leaf</tissue>
    </source>
</reference>
<accession>A0A9E7L4V2</accession>